<sequence>MDMGHTHGAAGINSASNRAFARDYWYIAIGITGLVVAVRAVNYIGAVQRQKACGDPSVAHATCTRPDGRLGQAWATTTALVRETCHPQLLVTARGLAWATPPPLGRVLVVLGYWAVVVYMMSSEAILDDAYYWERIGYRNAWVSLMQLPLLYLLAIKCNPVGWLVGVGHERLNWLHRWVARTMLVTATVHGFHFWTEWARADFVAYELAIMPLVKYGIAAWAVLLWSVVVGFLPVRRLAYEAWLLQHIVSAVVMLWLLYKHVPASARYLLYMAISFLVFDRVARWLLLLWQNTRWPWSSSPSPPAATGFGHNMSMRAVGGTTTILTIRDVQFNWHAGQHVYLWVPRLGPLEAHPYTIACANELSDSPAGSHSVQLVVRAHGGFSKRILARAARHPERTLAAFLSGPFGVPPRWDTYETLVLVSASTGASFTVPMLEAAAASARRTCVRRIEVALIARTAGEIEFYVRRAMDAGKLARDRGIDVRLHVAVTASGSEGEAGVPLVQLRRTNRASGDVEKADHAPGPSAGLCGRRSNSISSVDSLGDSRDATSGVIVREYAARPDIEALIREPVEQAWGETAVIVCAGRELAASTRNCVSRLSDERAVHKGTGAQGIFLHVEEYAF</sequence>
<evidence type="ECO:0000256" key="8">
    <source>
        <dbReference type="ARBA" id="ARBA00022989"/>
    </source>
</evidence>
<dbReference type="Pfam" id="PF01794">
    <property type="entry name" value="Ferric_reduct"/>
    <property type="match status" value="1"/>
</dbReference>
<dbReference type="InterPro" id="IPR017938">
    <property type="entry name" value="Riboflavin_synthase-like_b-brl"/>
</dbReference>
<name>A0A8H4PWA9_9HYPO</name>
<dbReference type="AlphaFoldDB" id="A0A8H4PWA9"/>
<organism evidence="17 18">
    <name type="scientific">Ophiocordyceps sinensis</name>
    <dbReference type="NCBI Taxonomy" id="72228"/>
    <lineage>
        <taxon>Eukaryota</taxon>
        <taxon>Fungi</taxon>
        <taxon>Dikarya</taxon>
        <taxon>Ascomycota</taxon>
        <taxon>Pezizomycotina</taxon>
        <taxon>Sordariomycetes</taxon>
        <taxon>Hypocreomycetidae</taxon>
        <taxon>Hypocreales</taxon>
        <taxon>Ophiocordycipitaceae</taxon>
        <taxon>Ophiocordyceps</taxon>
    </lineage>
</organism>
<dbReference type="SFLD" id="SFLDG01168">
    <property type="entry name" value="Ferric_reductase_subgroup_(FRE"/>
    <property type="match status" value="1"/>
</dbReference>
<comment type="subcellular location">
    <subcellularLocation>
        <location evidence="1">Cell membrane</location>
        <topology evidence="1">Multi-pass membrane protein</topology>
    </subcellularLocation>
</comment>
<evidence type="ECO:0000256" key="4">
    <source>
        <dbReference type="ARBA" id="ARBA00022448"/>
    </source>
</evidence>
<accession>A0A8H4PWA9</accession>
<evidence type="ECO:0000256" key="7">
    <source>
        <dbReference type="ARBA" id="ARBA00022982"/>
    </source>
</evidence>
<dbReference type="PANTHER" id="PTHR32361:SF9">
    <property type="entry name" value="FERRIC REDUCTASE TRANSMEMBRANE COMPONENT 3-RELATED"/>
    <property type="match status" value="1"/>
</dbReference>
<keyword evidence="18" id="KW-1185">Reference proteome</keyword>
<dbReference type="GO" id="GO:0006826">
    <property type="term" value="P:iron ion transport"/>
    <property type="evidence" value="ECO:0007669"/>
    <property type="project" value="TreeGrafter"/>
</dbReference>
<dbReference type="EMBL" id="JAAVMX010000003">
    <property type="protein sequence ID" value="KAF4511627.1"/>
    <property type="molecule type" value="Genomic_DNA"/>
</dbReference>
<dbReference type="InterPro" id="IPR017927">
    <property type="entry name" value="FAD-bd_FR_type"/>
</dbReference>
<dbReference type="EC" id="1.16.1.9" evidence="3"/>
<dbReference type="Gene3D" id="3.40.50.80">
    <property type="entry name" value="Nucleotide-binding domain of ferredoxin-NADP reductase (FNR) module"/>
    <property type="match status" value="1"/>
</dbReference>
<dbReference type="GO" id="GO:0006879">
    <property type="term" value="P:intracellular iron ion homeostasis"/>
    <property type="evidence" value="ECO:0007669"/>
    <property type="project" value="TreeGrafter"/>
</dbReference>
<dbReference type="PROSITE" id="PS51384">
    <property type="entry name" value="FAD_FR"/>
    <property type="match status" value="1"/>
</dbReference>
<dbReference type="GO" id="GO:0005886">
    <property type="term" value="C:plasma membrane"/>
    <property type="evidence" value="ECO:0007669"/>
    <property type="project" value="UniProtKB-SubCell"/>
</dbReference>
<keyword evidence="7" id="KW-0249">Electron transport</keyword>
<dbReference type="GO" id="GO:0015677">
    <property type="term" value="P:copper ion import"/>
    <property type="evidence" value="ECO:0007669"/>
    <property type="project" value="TreeGrafter"/>
</dbReference>
<feature type="transmembrane region" description="Helical" evidence="15">
    <location>
        <begin position="104"/>
        <end position="122"/>
    </location>
</feature>
<evidence type="ECO:0000256" key="12">
    <source>
        <dbReference type="ARBA" id="ARBA00023180"/>
    </source>
</evidence>
<dbReference type="Pfam" id="PF08030">
    <property type="entry name" value="NAD_binding_6"/>
    <property type="match status" value="1"/>
</dbReference>
<evidence type="ECO:0000256" key="14">
    <source>
        <dbReference type="SAM" id="MobiDB-lite"/>
    </source>
</evidence>
<feature type="transmembrane region" description="Helical" evidence="15">
    <location>
        <begin position="216"/>
        <end position="235"/>
    </location>
</feature>
<evidence type="ECO:0000256" key="6">
    <source>
        <dbReference type="ARBA" id="ARBA00022692"/>
    </source>
</evidence>
<evidence type="ECO:0000256" key="9">
    <source>
        <dbReference type="ARBA" id="ARBA00023002"/>
    </source>
</evidence>
<keyword evidence="11 15" id="KW-0472">Membrane</keyword>
<evidence type="ECO:0000256" key="13">
    <source>
        <dbReference type="ARBA" id="ARBA00048483"/>
    </source>
</evidence>
<proteinExistence type="inferred from homology"/>
<dbReference type="GO" id="GO:0052851">
    <property type="term" value="F:ferric-chelate reductase (NADPH) activity"/>
    <property type="evidence" value="ECO:0007669"/>
    <property type="project" value="UniProtKB-EC"/>
</dbReference>
<reference evidence="17 18" key="1">
    <citation type="journal article" date="2020" name="Genome Biol. Evol.">
        <title>A new high-quality draft genome assembly of the Chinese cordyceps Ophiocordyceps sinensis.</title>
        <authorList>
            <person name="Shu R."/>
            <person name="Zhang J."/>
            <person name="Meng Q."/>
            <person name="Zhang H."/>
            <person name="Zhou G."/>
            <person name="Li M."/>
            <person name="Wu P."/>
            <person name="Zhao Y."/>
            <person name="Chen C."/>
            <person name="Qin Q."/>
        </authorList>
    </citation>
    <scope>NUCLEOTIDE SEQUENCE [LARGE SCALE GENOMIC DNA]</scope>
    <source>
        <strain evidence="17 18">IOZ07</strain>
    </source>
</reference>
<dbReference type="OrthoDB" id="3944240at2759"/>
<evidence type="ECO:0000256" key="2">
    <source>
        <dbReference type="ARBA" id="ARBA00006278"/>
    </source>
</evidence>
<evidence type="ECO:0000256" key="15">
    <source>
        <dbReference type="SAM" id="Phobius"/>
    </source>
</evidence>
<keyword evidence="10" id="KW-0406">Ion transport</keyword>
<dbReference type="PANTHER" id="PTHR32361">
    <property type="entry name" value="FERRIC/CUPRIC REDUCTASE TRANSMEMBRANE COMPONENT"/>
    <property type="match status" value="1"/>
</dbReference>
<protein>
    <recommendedName>
        <fullName evidence="3">ferric-chelate reductase (NADPH)</fullName>
        <ecNumber evidence="3">1.16.1.9</ecNumber>
    </recommendedName>
</protein>
<gene>
    <name evidence="17" type="ORF">G6O67_003406</name>
</gene>
<feature type="domain" description="FAD-binding FR-type" evidence="16">
    <location>
        <begin position="282"/>
        <end position="413"/>
    </location>
</feature>
<keyword evidence="5" id="KW-1003">Cell membrane</keyword>
<keyword evidence="8 15" id="KW-1133">Transmembrane helix</keyword>
<evidence type="ECO:0000313" key="17">
    <source>
        <dbReference type="EMBL" id="KAF4511627.1"/>
    </source>
</evidence>
<keyword evidence="9" id="KW-0560">Oxidoreductase</keyword>
<dbReference type="InterPro" id="IPR051410">
    <property type="entry name" value="Ferric/Cupric_Reductase"/>
</dbReference>
<evidence type="ECO:0000313" key="18">
    <source>
        <dbReference type="Proteomes" id="UP000557566"/>
    </source>
</evidence>
<feature type="transmembrane region" description="Helical" evidence="15">
    <location>
        <begin position="142"/>
        <end position="166"/>
    </location>
</feature>
<comment type="similarity">
    <text evidence="2">Belongs to the ferric reductase (FRE) family.</text>
</comment>
<evidence type="ECO:0000256" key="5">
    <source>
        <dbReference type="ARBA" id="ARBA00022475"/>
    </source>
</evidence>
<dbReference type="SFLD" id="SFLDS00052">
    <property type="entry name" value="Ferric_Reductase_Domain"/>
    <property type="match status" value="1"/>
</dbReference>
<evidence type="ECO:0000256" key="10">
    <source>
        <dbReference type="ARBA" id="ARBA00023065"/>
    </source>
</evidence>
<dbReference type="InterPro" id="IPR039261">
    <property type="entry name" value="FNR_nucleotide-bd"/>
</dbReference>
<evidence type="ECO:0000256" key="1">
    <source>
        <dbReference type="ARBA" id="ARBA00004651"/>
    </source>
</evidence>
<dbReference type="InterPro" id="IPR013121">
    <property type="entry name" value="Fe_red_NAD-bd_6"/>
</dbReference>
<feature type="transmembrane region" description="Helical" evidence="15">
    <location>
        <begin position="178"/>
        <end position="196"/>
    </location>
</feature>
<comment type="catalytic activity">
    <reaction evidence="13">
        <text>2 a Fe(II)-siderophore + NADP(+) + H(+) = 2 a Fe(III)-siderophore + NADPH</text>
        <dbReference type="Rhea" id="RHEA:28795"/>
        <dbReference type="Rhea" id="RHEA-COMP:11342"/>
        <dbReference type="Rhea" id="RHEA-COMP:11344"/>
        <dbReference type="ChEBI" id="CHEBI:15378"/>
        <dbReference type="ChEBI" id="CHEBI:29033"/>
        <dbReference type="ChEBI" id="CHEBI:29034"/>
        <dbReference type="ChEBI" id="CHEBI:57783"/>
        <dbReference type="ChEBI" id="CHEBI:58349"/>
        <dbReference type="EC" id="1.16.1.9"/>
    </reaction>
</comment>
<feature type="transmembrane region" description="Helical" evidence="15">
    <location>
        <begin position="242"/>
        <end position="262"/>
    </location>
</feature>
<dbReference type="InterPro" id="IPR013112">
    <property type="entry name" value="FAD-bd_8"/>
</dbReference>
<comment type="caution">
    <text evidence="17">The sequence shown here is derived from an EMBL/GenBank/DDBJ whole genome shotgun (WGS) entry which is preliminary data.</text>
</comment>
<dbReference type="SUPFAM" id="SSF63380">
    <property type="entry name" value="Riboflavin synthase domain-like"/>
    <property type="match status" value="1"/>
</dbReference>
<keyword evidence="4" id="KW-0813">Transport</keyword>
<evidence type="ECO:0000256" key="3">
    <source>
        <dbReference type="ARBA" id="ARBA00012668"/>
    </source>
</evidence>
<keyword evidence="6 15" id="KW-0812">Transmembrane</keyword>
<feature type="transmembrane region" description="Helical" evidence="15">
    <location>
        <begin position="24"/>
        <end position="41"/>
    </location>
</feature>
<dbReference type="InterPro" id="IPR013130">
    <property type="entry name" value="Fe3_Rdtase_TM_dom"/>
</dbReference>
<evidence type="ECO:0000256" key="11">
    <source>
        <dbReference type="ARBA" id="ARBA00023136"/>
    </source>
</evidence>
<dbReference type="Pfam" id="PF08022">
    <property type="entry name" value="FAD_binding_8"/>
    <property type="match status" value="1"/>
</dbReference>
<dbReference type="CDD" id="cd06186">
    <property type="entry name" value="NOX_Duox_like_FAD_NADP"/>
    <property type="match status" value="1"/>
</dbReference>
<keyword evidence="12" id="KW-0325">Glycoprotein</keyword>
<feature type="region of interest" description="Disordered" evidence="14">
    <location>
        <begin position="511"/>
        <end position="530"/>
    </location>
</feature>
<dbReference type="Proteomes" id="UP000557566">
    <property type="component" value="Unassembled WGS sequence"/>
</dbReference>
<evidence type="ECO:0000259" key="16">
    <source>
        <dbReference type="PROSITE" id="PS51384"/>
    </source>
</evidence>